<protein>
    <submittedName>
        <fullName evidence="1">Uncharacterized protein</fullName>
    </submittedName>
</protein>
<dbReference type="AlphaFoldDB" id="A0A9P6M362"/>
<sequence length="256" mass="30190">MIHEFADTERGKYPAKFRARSTGDVFPNEVIQKCSRYRYRYCYNPSKLCLNDTNQKLEHWISRAKPEDETPLPGIMKAPYYHARDLDLATALKILVIENEMQPNCGWNQLAKYTLQVYVYINILAEFPEYCQGRYYVNLPGFRGVMDKATNNYEPEELFHYSYLGALYEEGVWRPLEFRSQNYEAIDLFGEMNRLKEYLKTLFAVLYRTEVLARECGKAIPWNELVEVALGRFNVTLGCEIVSYDENGPVWEYFYN</sequence>
<keyword evidence="2" id="KW-1185">Reference proteome</keyword>
<evidence type="ECO:0000313" key="2">
    <source>
        <dbReference type="Proteomes" id="UP000738359"/>
    </source>
</evidence>
<proteinExistence type="predicted"/>
<comment type="caution">
    <text evidence="1">The sequence shown here is derived from an EMBL/GenBank/DDBJ whole genome shotgun (WGS) entry which is preliminary data.</text>
</comment>
<accession>A0A9P6M362</accession>
<reference evidence="1" key="1">
    <citation type="journal article" date="2020" name="Fungal Divers.">
        <title>Resolving the Mortierellaceae phylogeny through synthesis of multi-gene phylogenetics and phylogenomics.</title>
        <authorList>
            <person name="Vandepol N."/>
            <person name="Liber J."/>
            <person name="Desiro A."/>
            <person name="Na H."/>
            <person name="Kennedy M."/>
            <person name="Barry K."/>
            <person name="Grigoriev I.V."/>
            <person name="Miller A.N."/>
            <person name="O'Donnell K."/>
            <person name="Stajich J.E."/>
            <person name="Bonito G."/>
        </authorList>
    </citation>
    <scope>NUCLEOTIDE SEQUENCE</scope>
    <source>
        <strain evidence="1">CK1249</strain>
    </source>
</reference>
<dbReference type="OrthoDB" id="3204049at2759"/>
<dbReference type="Proteomes" id="UP000738359">
    <property type="component" value="Unassembled WGS sequence"/>
</dbReference>
<evidence type="ECO:0000313" key="1">
    <source>
        <dbReference type="EMBL" id="KAF9963876.1"/>
    </source>
</evidence>
<organism evidence="1 2">
    <name type="scientific">Mortierella alpina</name>
    <name type="common">Oleaginous fungus</name>
    <name type="synonym">Mortierella renispora</name>
    <dbReference type="NCBI Taxonomy" id="64518"/>
    <lineage>
        <taxon>Eukaryota</taxon>
        <taxon>Fungi</taxon>
        <taxon>Fungi incertae sedis</taxon>
        <taxon>Mucoromycota</taxon>
        <taxon>Mortierellomycotina</taxon>
        <taxon>Mortierellomycetes</taxon>
        <taxon>Mortierellales</taxon>
        <taxon>Mortierellaceae</taxon>
        <taxon>Mortierella</taxon>
    </lineage>
</organism>
<name>A0A9P6M362_MORAP</name>
<gene>
    <name evidence="1" type="ORF">BGZ70_007141</name>
</gene>
<dbReference type="EMBL" id="JAAAHY010000430">
    <property type="protein sequence ID" value="KAF9963876.1"/>
    <property type="molecule type" value="Genomic_DNA"/>
</dbReference>